<name>A0A2V1H1B3_9GAMM</name>
<dbReference type="Proteomes" id="UP000244906">
    <property type="component" value="Unassembled WGS sequence"/>
</dbReference>
<dbReference type="EMBL" id="QDDL01000001">
    <property type="protein sequence ID" value="PVZ71750.1"/>
    <property type="molecule type" value="Genomic_DNA"/>
</dbReference>
<organism evidence="1 2">
    <name type="scientific">Pelagibaculum spongiae</name>
    <dbReference type="NCBI Taxonomy" id="2080658"/>
    <lineage>
        <taxon>Bacteria</taxon>
        <taxon>Pseudomonadati</taxon>
        <taxon>Pseudomonadota</taxon>
        <taxon>Gammaproteobacteria</taxon>
        <taxon>Oceanospirillales</taxon>
        <taxon>Pelagibaculum</taxon>
    </lineage>
</organism>
<protein>
    <submittedName>
        <fullName evidence="1">Uncharacterized protein</fullName>
    </submittedName>
</protein>
<sequence>MKKILISASELWQGEDPRFPIVCRGGFGGKLAINRDQIRILHYGLPYFTGTVAYNGQRYALVKDDLNPEGNGFDSGEYHFISQDKKELKIDEDVLCSLSRSISFDIQYNDVIIAYDCYERIVKSVDLISGKVVAKKIKLGWKEQAGDYYCVIDRENKISLYNKELALQWCCTLREIEYIKPYSRFFSRLYKDALLVNLGSFDKKEALQQGLLEKSGLSASQRTSELVNFNLKDGHKNWTYFTQSEIEAWQLVDDRIYLATSYELQVLDASSGKVLVHKNFPWTDQLTEEFSAGLYVTESLVIYGHAEQRKLLILNSSDLSLIRDVTLPENWYPSSQFRAFNDQENSLLYIELTTDQVVDLTGAQLAIDLSDIQAPLEIEKTPEFKLEWIKSNLDESRQSLVITCDDPDYADDFDTVLRISDRLIRDQAYYHSSYCPMKGLRGQNDYCTADFDGQIRFNFFGNAFNTALVQQRMEMMEQLFANWVEKMSISSNNFPVGLTTNRKR</sequence>
<keyword evidence="2" id="KW-1185">Reference proteome</keyword>
<evidence type="ECO:0000313" key="2">
    <source>
        <dbReference type="Proteomes" id="UP000244906"/>
    </source>
</evidence>
<dbReference type="AlphaFoldDB" id="A0A2V1H1B3"/>
<proteinExistence type="predicted"/>
<dbReference type="OrthoDB" id="7071235at2"/>
<gene>
    <name evidence="1" type="ORF">DC094_01610</name>
</gene>
<accession>A0A2V1H1B3</accession>
<evidence type="ECO:0000313" key="1">
    <source>
        <dbReference type="EMBL" id="PVZ71750.1"/>
    </source>
</evidence>
<dbReference type="RefSeq" id="WP_116685339.1">
    <property type="nucleotide sequence ID" value="NZ_CAWNYD010000001.1"/>
</dbReference>
<reference evidence="1 2" key="1">
    <citation type="submission" date="2018-04" db="EMBL/GenBank/DDBJ databases">
        <title>Thalassorhabdus spongiae gen. nov., sp. nov., isolated from a marine sponge in South-West Iceland.</title>
        <authorList>
            <person name="Knobloch S."/>
            <person name="Daussin A."/>
            <person name="Johannsson R."/>
            <person name="Marteinsson V.T."/>
        </authorList>
    </citation>
    <scope>NUCLEOTIDE SEQUENCE [LARGE SCALE GENOMIC DNA]</scope>
    <source>
        <strain evidence="1 2">Hp12</strain>
    </source>
</reference>
<comment type="caution">
    <text evidence="1">The sequence shown here is derived from an EMBL/GenBank/DDBJ whole genome shotgun (WGS) entry which is preliminary data.</text>
</comment>